<reference evidence="1" key="1">
    <citation type="submission" date="2014-09" db="EMBL/GenBank/DDBJ databases">
        <authorList>
            <person name="Magalhaes I.L.F."/>
            <person name="Oliveira U."/>
            <person name="Santos F.R."/>
            <person name="Vidigal T.H.D.A."/>
            <person name="Brescovit A.D."/>
            <person name="Santos A.J."/>
        </authorList>
    </citation>
    <scope>NUCLEOTIDE SEQUENCE</scope>
    <source>
        <tissue evidence="1">Shoot tissue taken approximately 20 cm above the soil surface</tissue>
    </source>
</reference>
<organism evidence="1">
    <name type="scientific">Arundo donax</name>
    <name type="common">Giant reed</name>
    <name type="synonym">Donax arundinaceus</name>
    <dbReference type="NCBI Taxonomy" id="35708"/>
    <lineage>
        <taxon>Eukaryota</taxon>
        <taxon>Viridiplantae</taxon>
        <taxon>Streptophyta</taxon>
        <taxon>Embryophyta</taxon>
        <taxon>Tracheophyta</taxon>
        <taxon>Spermatophyta</taxon>
        <taxon>Magnoliopsida</taxon>
        <taxon>Liliopsida</taxon>
        <taxon>Poales</taxon>
        <taxon>Poaceae</taxon>
        <taxon>PACMAD clade</taxon>
        <taxon>Arundinoideae</taxon>
        <taxon>Arundineae</taxon>
        <taxon>Arundo</taxon>
    </lineage>
</organism>
<sequence length="34" mass="3690">MGSINNTIINRSNVLKSTSPATGWHLGGRRPLLK</sequence>
<reference evidence="1" key="2">
    <citation type="journal article" date="2015" name="Data Brief">
        <title>Shoot transcriptome of the giant reed, Arundo donax.</title>
        <authorList>
            <person name="Barrero R.A."/>
            <person name="Guerrero F.D."/>
            <person name="Moolhuijzen P."/>
            <person name="Goolsby J.A."/>
            <person name="Tidwell J."/>
            <person name="Bellgard S.E."/>
            <person name="Bellgard M.I."/>
        </authorList>
    </citation>
    <scope>NUCLEOTIDE SEQUENCE</scope>
    <source>
        <tissue evidence="1">Shoot tissue taken approximately 20 cm above the soil surface</tissue>
    </source>
</reference>
<evidence type="ECO:0000313" key="1">
    <source>
        <dbReference type="EMBL" id="JAD66490.1"/>
    </source>
</evidence>
<dbReference type="AlphaFoldDB" id="A0A0A9BZ95"/>
<accession>A0A0A9BZ95</accession>
<protein>
    <submittedName>
        <fullName evidence="1">Uncharacterized protein</fullName>
    </submittedName>
</protein>
<name>A0A0A9BZ95_ARUDO</name>
<proteinExistence type="predicted"/>
<dbReference type="EMBL" id="GBRH01231405">
    <property type="protein sequence ID" value="JAD66490.1"/>
    <property type="molecule type" value="Transcribed_RNA"/>
</dbReference>